<sequence length="214" mass="23184">MTHGGLAGRMFLILHDPFTGKPGVSQEQMKYGLVAAALADLVMQGRLRMENGYLSIANYHGAAPDDVGTFLLKGIRGGTNDITRSWVEGFTEILYELVARGLVAGGVVRREQGRRLVRRSPDRFPAIDLLRAAGPRVRLEHMLRSPHDLDLAGAALASIINGLGLERVLDVDRERAAVKKAVAAAATHLPTDLRSLVDDVSAAVAEVTLTFRRL</sequence>
<dbReference type="EMBL" id="JBHUCP010000004">
    <property type="protein sequence ID" value="MFD1529021.1"/>
    <property type="molecule type" value="Genomic_DNA"/>
</dbReference>
<dbReference type="Pfam" id="PF05719">
    <property type="entry name" value="GPP34"/>
    <property type="match status" value="1"/>
</dbReference>
<dbReference type="Proteomes" id="UP001597145">
    <property type="component" value="Unassembled WGS sequence"/>
</dbReference>
<dbReference type="Gene3D" id="1.10.3630.10">
    <property type="entry name" value="yeast vps74-n-term truncation variant domain like"/>
    <property type="match status" value="1"/>
</dbReference>
<dbReference type="RefSeq" id="WP_343974791.1">
    <property type="nucleotide sequence ID" value="NZ_BAAAJG010000008.1"/>
</dbReference>
<dbReference type="InterPro" id="IPR008628">
    <property type="entry name" value="GPP34-like"/>
</dbReference>
<evidence type="ECO:0000256" key="1">
    <source>
        <dbReference type="ARBA" id="ARBA00004255"/>
    </source>
</evidence>
<comment type="caution">
    <text evidence="5">The sequence shown here is derived from an EMBL/GenBank/DDBJ whole genome shotgun (WGS) entry which is preliminary data.</text>
</comment>
<organism evidence="5 6">
    <name type="scientific">Pseudonocardia aurantiaca</name>
    <dbReference type="NCBI Taxonomy" id="75290"/>
    <lineage>
        <taxon>Bacteria</taxon>
        <taxon>Bacillati</taxon>
        <taxon>Actinomycetota</taxon>
        <taxon>Actinomycetes</taxon>
        <taxon>Pseudonocardiales</taxon>
        <taxon>Pseudonocardiaceae</taxon>
        <taxon>Pseudonocardia</taxon>
    </lineage>
</organism>
<name>A0ABW4FH14_9PSEU</name>
<protein>
    <submittedName>
        <fullName evidence="5">GPP34 family phosphoprotein</fullName>
    </submittedName>
</protein>
<evidence type="ECO:0000256" key="4">
    <source>
        <dbReference type="ARBA" id="ARBA00023136"/>
    </source>
</evidence>
<proteinExistence type="predicted"/>
<accession>A0ABW4FH14</accession>
<comment type="subcellular location">
    <subcellularLocation>
        <location evidence="1">Golgi apparatus membrane</location>
        <topology evidence="1">Peripheral membrane protein</topology>
        <orientation evidence="1">Cytoplasmic side</orientation>
    </subcellularLocation>
</comment>
<keyword evidence="6" id="KW-1185">Reference proteome</keyword>
<gene>
    <name evidence="5" type="ORF">ACFSCY_06175</name>
</gene>
<evidence type="ECO:0000313" key="6">
    <source>
        <dbReference type="Proteomes" id="UP001597145"/>
    </source>
</evidence>
<keyword evidence="4" id="KW-0472">Membrane</keyword>
<dbReference type="InterPro" id="IPR038261">
    <property type="entry name" value="GPP34-like_sf"/>
</dbReference>
<reference evidence="6" key="1">
    <citation type="journal article" date="2019" name="Int. J. Syst. Evol. Microbiol.">
        <title>The Global Catalogue of Microorganisms (GCM) 10K type strain sequencing project: providing services to taxonomists for standard genome sequencing and annotation.</title>
        <authorList>
            <consortium name="The Broad Institute Genomics Platform"/>
            <consortium name="The Broad Institute Genome Sequencing Center for Infectious Disease"/>
            <person name="Wu L."/>
            <person name="Ma J."/>
        </authorList>
    </citation>
    <scope>NUCLEOTIDE SEQUENCE [LARGE SCALE GENOMIC DNA]</scope>
    <source>
        <strain evidence="6">JCM 12165</strain>
    </source>
</reference>
<evidence type="ECO:0000313" key="5">
    <source>
        <dbReference type="EMBL" id="MFD1529021.1"/>
    </source>
</evidence>
<evidence type="ECO:0000256" key="3">
    <source>
        <dbReference type="ARBA" id="ARBA00023121"/>
    </source>
</evidence>
<keyword evidence="2" id="KW-0333">Golgi apparatus</keyword>
<keyword evidence="3" id="KW-0446">Lipid-binding</keyword>
<evidence type="ECO:0000256" key="2">
    <source>
        <dbReference type="ARBA" id="ARBA00023034"/>
    </source>
</evidence>